<protein>
    <submittedName>
        <fullName evidence="2">Uncharacterized protein</fullName>
    </submittedName>
</protein>
<reference evidence="3" key="1">
    <citation type="submission" date="2014-01" db="EMBL/GenBank/DDBJ databases">
        <title>The Genome Sequence of Anopheles melas CM1001059_A (V2).</title>
        <authorList>
            <consortium name="The Broad Institute Genomics Platform"/>
            <person name="Neafsey D.E."/>
            <person name="Besansky N."/>
            <person name="Howell P."/>
            <person name="Walton C."/>
            <person name="Young S.K."/>
            <person name="Zeng Q."/>
            <person name="Gargeya S."/>
            <person name="Fitzgerald M."/>
            <person name="Haas B."/>
            <person name="Abouelleil A."/>
            <person name="Allen A.W."/>
            <person name="Alvarado L."/>
            <person name="Arachchi H.M."/>
            <person name="Berlin A.M."/>
            <person name="Chapman S.B."/>
            <person name="Gainer-Dewar J."/>
            <person name="Goldberg J."/>
            <person name="Griggs A."/>
            <person name="Gujja S."/>
            <person name="Hansen M."/>
            <person name="Howarth C."/>
            <person name="Imamovic A."/>
            <person name="Ireland A."/>
            <person name="Larimer J."/>
            <person name="McCowan C."/>
            <person name="Murphy C."/>
            <person name="Pearson M."/>
            <person name="Poon T.W."/>
            <person name="Priest M."/>
            <person name="Roberts A."/>
            <person name="Saif S."/>
            <person name="Shea T."/>
            <person name="Sisk P."/>
            <person name="Sykes S."/>
            <person name="Wortman J."/>
            <person name="Nusbaum C."/>
            <person name="Birren B."/>
        </authorList>
    </citation>
    <scope>NUCLEOTIDE SEQUENCE [LARGE SCALE GENOMIC DNA]</scope>
    <source>
        <strain evidence="3">CM1001059</strain>
    </source>
</reference>
<reference evidence="2" key="2">
    <citation type="submission" date="2020-05" db="UniProtKB">
        <authorList>
            <consortium name="EnsemblMetazoa"/>
        </authorList>
    </citation>
    <scope>IDENTIFICATION</scope>
    <source>
        <strain evidence="2">CM1001059</strain>
    </source>
</reference>
<feature type="compositionally biased region" description="Low complexity" evidence="1">
    <location>
        <begin position="126"/>
        <end position="141"/>
    </location>
</feature>
<dbReference type="EnsemblMetazoa" id="AMEC001716-RA">
    <property type="protein sequence ID" value="AMEC001716-PA"/>
    <property type="gene ID" value="AMEC001716"/>
</dbReference>
<evidence type="ECO:0000313" key="3">
    <source>
        <dbReference type="Proteomes" id="UP000075902"/>
    </source>
</evidence>
<sequence length="171" mass="18502">MCNKKGCGCSAALNIDSATVYLTYVLFCFAFSPQTRERSSGSNWFTRPHSRRKSGKKVKVTFSDQLDTTASDDGSGGSVPSTSPSPFTSAQARWRYLEQIFVPPSPEAVPNRSSPAFDRTSSLRQSGTSYASVGSSGASSGPYNRRPPPQRKVGQKMADCEKEEALNLVSK</sequence>
<dbReference type="AlphaFoldDB" id="A0A182TG53"/>
<evidence type="ECO:0000256" key="1">
    <source>
        <dbReference type="SAM" id="MobiDB-lite"/>
    </source>
</evidence>
<dbReference type="Proteomes" id="UP000075902">
    <property type="component" value="Unassembled WGS sequence"/>
</dbReference>
<feature type="compositionally biased region" description="Polar residues" evidence="1">
    <location>
        <begin position="111"/>
        <end position="125"/>
    </location>
</feature>
<name>A0A182TG53_9DIPT</name>
<dbReference type="VEuPathDB" id="VectorBase:AMEC001716"/>
<dbReference type="STRING" id="34690.A0A182TG53"/>
<feature type="region of interest" description="Disordered" evidence="1">
    <location>
        <begin position="55"/>
        <end position="87"/>
    </location>
</feature>
<feature type="region of interest" description="Disordered" evidence="1">
    <location>
        <begin position="104"/>
        <end position="171"/>
    </location>
</feature>
<feature type="compositionally biased region" description="Low complexity" evidence="1">
    <location>
        <begin position="78"/>
        <end position="87"/>
    </location>
</feature>
<organism evidence="2 3">
    <name type="scientific">Anopheles melas</name>
    <dbReference type="NCBI Taxonomy" id="34690"/>
    <lineage>
        <taxon>Eukaryota</taxon>
        <taxon>Metazoa</taxon>
        <taxon>Ecdysozoa</taxon>
        <taxon>Arthropoda</taxon>
        <taxon>Hexapoda</taxon>
        <taxon>Insecta</taxon>
        <taxon>Pterygota</taxon>
        <taxon>Neoptera</taxon>
        <taxon>Endopterygota</taxon>
        <taxon>Diptera</taxon>
        <taxon>Nematocera</taxon>
        <taxon>Culicoidea</taxon>
        <taxon>Culicidae</taxon>
        <taxon>Anophelinae</taxon>
        <taxon>Anopheles</taxon>
    </lineage>
</organism>
<evidence type="ECO:0000313" key="2">
    <source>
        <dbReference type="EnsemblMetazoa" id="AMEC001716-PA"/>
    </source>
</evidence>
<accession>A0A182TG53</accession>
<keyword evidence="3" id="KW-1185">Reference proteome</keyword>
<proteinExistence type="predicted"/>